<name>A0ABP4JT78_9ACTN</name>
<dbReference type="EMBL" id="BAAAIZ010000063">
    <property type="protein sequence ID" value="GAA1428411.1"/>
    <property type="molecule type" value="Genomic_DNA"/>
</dbReference>
<dbReference type="Proteomes" id="UP001500973">
    <property type="component" value="Unassembled WGS sequence"/>
</dbReference>
<comment type="caution">
    <text evidence="2">The sequence shown here is derived from an EMBL/GenBank/DDBJ whole genome shotgun (WGS) entry which is preliminary data.</text>
</comment>
<feature type="region of interest" description="Disordered" evidence="1">
    <location>
        <begin position="377"/>
        <end position="446"/>
    </location>
</feature>
<gene>
    <name evidence="2" type="ORF">GCM10009601_41560</name>
</gene>
<evidence type="ECO:0000313" key="3">
    <source>
        <dbReference type="Proteomes" id="UP001500973"/>
    </source>
</evidence>
<evidence type="ECO:0008006" key="4">
    <source>
        <dbReference type="Google" id="ProtNLM"/>
    </source>
</evidence>
<organism evidence="2 3">
    <name type="scientific">Streptomyces thermospinosisporus</name>
    <dbReference type="NCBI Taxonomy" id="161482"/>
    <lineage>
        <taxon>Bacteria</taxon>
        <taxon>Bacillati</taxon>
        <taxon>Actinomycetota</taxon>
        <taxon>Actinomycetes</taxon>
        <taxon>Kitasatosporales</taxon>
        <taxon>Streptomycetaceae</taxon>
        <taxon>Streptomyces</taxon>
    </lineage>
</organism>
<protein>
    <recommendedName>
        <fullName evidence="4">Tape measure protein</fullName>
    </recommendedName>
</protein>
<evidence type="ECO:0000256" key="1">
    <source>
        <dbReference type="SAM" id="MobiDB-lite"/>
    </source>
</evidence>
<proteinExistence type="predicted"/>
<keyword evidence="3" id="KW-1185">Reference proteome</keyword>
<dbReference type="RefSeq" id="WP_344014598.1">
    <property type="nucleotide sequence ID" value="NZ_BAAAIZ010000063.1"/>
</dbReference>
<sequence>MSQQDFTAAVKKAMGKPAMSGAIALAHQGTESFDALSQAVRESGAAAQITAARGQGLASAMTLLRKQTQQSGLALYDAMAPGLEYVTRLLTRGMSGATPYLVAAIEYGRDLATLYGPELKDSARSGLGELIDEAEQLLGPLQALGEHGLAAGLNLLINAARALGEVLGNAAEGAAPVASALGLLGDEAGGASNSLDILVTTADLAMSAVAGLSAVLVPVGEVIGPLVRAFGSLPGPVQTAIAAMFLARRLTPMLGGLPSTVSGRLTGAWQGFGAQMQVQQNLAARAGVSLSRYAAAFAVLETRIPVVGQMAAAFRSAQGPTSGFAGTLNGAARAAGAGLLGAGRGLVAFMAAHGVPPWSPPPGCRRRTRRRLADQRVRRHLAGLRRPGTQGAGRRRCPGRRQGRDGRVRPARQGPRRGAGRHRAGRHRLRQPQGCRRCLGRPDSRR</sequence>
<accession>A0ABP4JT78</accession>
<reference evidence="3" key="1">
    <citation type="journal article" date="2019" name="Int. J. Syst. Evol. Microbiol.">
        <title>The Global Catalogue of Microorganisms (GCM) 10K type strain sequencing project: providing services to taxonomists for standard genome sequencing and annotation.</title>
        <authorList>
            <consortium name="The Broad Institute Genomics Platform"/>
            <consortium name="The Broad Institute Genome Sequencing Center for Infectious Disease"/>
            <person name="Wu L."/>
            <person name="Ma J."/>
        </authorList>
    </citation>
    <scope>NUCLEOTIDE SEQUENCE [LARGE SCALE GENOMIC DNA]</scope>
    <source>
        <strain evidence="3">JCM 11756</strain>
    </source>
</reference>
<evidence type="ECO:0000313" key="2">
    <source>
        <dbReference type="EMBL" id="GAA1428411.1"/>
    </source>
</evidence>
<feature type="compositionally biased region" description="Basic residues" evidence="1">
    <location>
        <begin position="414"/>
        <end position="430"/>
    </location>
</feature>